<evidence type="ECO:0000313" key="2">
    <source>
        <dbReference type="Proteomes" id="UP000039021"/>
    </source>
</evidence>
<accession>A0A916PCJ6</accession>
<comment type="caution">
    <text evidence="1">The sequence shown here is derived from an EMBL/GenBank/DDBJ whole genome shotgun (WGS) entry which is preliminary data.</text>
</comment>
<sequence>MSAACGAANALAVAPGAPWNPNPACISCRIGAITTDPTSTPMISATCCFHGVAPTSWPVLRSCRLSLEIVATPKTNAAVNTV</sequence>
<dbReference type="EMBL" id="CSBK01002280">
    <property type="protein sequence ID" value="COZ66880.1"/>
    <property type="molecule type" value="Genomic_DNA"/>
</dbReference>
<gene>
    <name evidence="1" type="ORF">ERS007739_04008</name>
</gene>
<evidence type="ECO:0000313" key="1">
    <source>
        <dbReference type="EMBL" id="COZ66880.1"/>
    </source>
</evidence>
<reference evidence="2" key="1">
    <citation type="submission" date="2015-03" db="EMBL/GenBank/DDBJ databases">
        <authorList>
            <consortium name="Pathogen Informatics"/>
        </authorList>
    </citation>
    <scope>NUCLEOTIDE SEQUENCE [LARGE SCALE GENOMIC DNA]</scope>
    <source>
        <strain evidence="2">N09902308</strain>
    </source>
</reference>
<dbReference type="Proteomes" id="UP000039021">
    <property type="component" value="Unassembled WGS sequence"/>
</dbReference>
<proteinExistence type="predicted"/>
<organism evidence="1 2">
    <name type="scientific">Mycobacterium tuberculosis</name>
    <dbReference type="NCBI Taxonomy" id="1773"/>
    <lineage>
        <taxon>Bacteria</taxon>
        <taxon>Bacillati</taxon>
        <taxon>Actinomycetota</taxon>
        <taxon>Actinomycetes</taxon>
        <taxon>Mycobacteriales</taxon>
        <taxon>Mycobacteriaceae</taxon>
        <taxon>Mycobacterium</taxon>
        <taxon>Mycobacterium tuberculosis complex</taxon>
    </lineage>
</organism>
<name>A0A916PCJ6_MYCTX</name>
<protein>
    <submittedName>
        <fullName evidence="1">Uncharacterized protein</fullName>
    </submittedName>
</protein>
<dbReference type="AlphaFoldDB" id="A0A916PCJ6"/>